<dbReference type="KEGG" id="ccho:CCHOA_00770"/>
<proteinExistence type="predicted"/>
<keyword evidence="5" id="KW-1185">Reference proteome</keyword>
<evidence type="ECO:0000256" key="1">
    <source>
        <dbReference type="SAM" id="MobiDB-lite"/>
    </source>
</evidence>
<evidence type="ECO:0000313" key="4">
    <source>
        <dbReference type="EMBL" id="AZA12583.1"/>
    </source>
</evidence>
<organism evidence="4 5">
    <name type="scientific">Corynebacterium choanae</name>
    <dbReference type="NCBI Taxonomy" id="1862358"/>
    <lineage>
        <taxon>Bacteria</taxon>
        <taxon>Bacillati</taxon>
        <taxon>Actinomycetota</taxon>
        <taxon>Actinomycetes</taxon>
        <taxon>Mycobacteriales</taxon>
        <taxon>Corynebacteriaceae</taxon>
        <taxon>Corynebacterium</taxon>
    </lineage>
</organism>
<dbReference type="AlphaFoldDB" id="A0A3G6J4D9"/>
<dbReference type="RefSeq" id="WP_123925765.1">
    <property type="nucleotide sequence ID" value="NZ_CP033896.1"/>
</dbReference>
<feature type="transmembrane region" description="Helical" evidence="2">
    <location>
        <begin position="148"/>
        <end position="167"/>
    </location>
</feature>
<feature type="compositionally biased region" description="Low complexity" evidence="1">
    <location>
        <begin position="124"/>
        <end position="140"/>
    </location>
</feature>
<keyword evidence="2" id="KW-1133">Transmembrane helix</keyword>
<feature type="chain" id="PRO_5017955944" description="Secreted protein" evidence="3">
    <location>
        <begin position="28"/>
        <end position="179"/>
    </location>
</feature>
<evidence type="ECO:0000313" key="5">
    <source>
        <dbReference type="Proteomes" id="UP000269019"/>
    </source>
</evidence>
<feature type="region of interest" description="Disordered" evidence="1">
    <location>
        <begin position="117"/>
        <end position="143"/>
    </location>
</feature>
<evidence type="ECO:0000256" key="3">
    <source>
        <dbReference type="SAM" id="SignalP"/>
    </source>
</evidence>
<evidence type="ECO:0000256" key="2">
    <source>
        <dbReference type="SAM" id="Phobius"/>
    </source>
</evidence>
<dbReference type="Proteomes" id="UP000269019">
    <property type="component" value="Chromosome"/>
</dbReference>
<gene>
    <name evidence="4" type="ORF">CCHOA_00770</name>
</gene>
<feature type="signal peptide" evidence="3">
    <location>
        <begin position="1"/>
        <end position="27"/>
    </location>
</feature>
<keyword evidence="2" id="KW-0812">Transmembrane</keyword>
<dbReference type="EMBL" id="CP033896">
    <property type="protein sequence ID" value="AZA12583.1"/>
    <property type="molecule type" value="Genomic_DNA"/>
</dbReference>
<name>A0A3G6J4D9_9CORY</name>
<protein>
    <recommendedName>
        <fullName evidence="6">Secreted protein</fullName>
    </recommendedName>
</protein>
<evidence type="ECO:0008006" key="6">
    <source>
        <dbReference type="Google" id="ProtNLM"/>
    </source>
</evidence>
<keyword evidence="3" id="KW-0732">Signal</keyword>
<keyword evidence="2" id="KW-0472">Membrane</keyword>
<accession>A0A3G6J4D9</accession>
<reference evidence="4 5" key="1">
    <citation type="submission" date="2018-11" db="EMBL/GenBank/DDBJ databases">
        <authorList>
            <person name="Kleinhagauer T."/>
            <person name="Glaeser S.P."/>
            <person name="Spergser J."/>
            <person name="Ruckert C."/>
            <person name="Kaempfer P."/>
            <person name="Busse H.-J."/>
        </authorList>
    </citation>
    <scope>NUCLEOTIDE SEQUENCE [LARGE SCALE GENOMIC DNA]</scope>
    <source>
        <strain evidence="4 5">200CH</strain>
    </source>
</reference>
<sequence length="179" mass="19030" precursor="true">MRSMKKAIAAAAVAGAVALGGVTPATAQYDENVWIEKFKQATKQLEKQECGTGWLANKEQIDAYKKELAEQKAHLEEVIKFSGGHNELSKVIIEYNKAVEAKIDECQNPVTNIASNLGSSKLTQGSSDNENQGSSSNNGGEENDNKPLIIVGVLVALLALAGGVVATNPQLMAQLPLPR</sequence>